<dbReference type="AlphaFoldDB" id="A0A8C3SN61"/>
<name>A0A8C3SN61_CHESE</name>
<dbReference type="Pfam" id="PF15739">
    <property type="entry name" value="TSNAXIP1_N"/>
    <property type="match status" value="1"/>
</dbReference>
<accession>A0A8C3SN61</accession>
<dbReference type="Gene3D" id="1.25.40.30">
    <property type="match status" value="1"/>
</dbReference>
<dbReference type="Proteomes" id="UP000694403">
    <property type="component" value="Unplaced"/>
</dbReference>
<sequence length="584" mass="66403">MSTHNIGVSRHSVLPPIVPDSDKKFLDSIQRYIITEIENVGCTEQGPAEEYYIIYRNVFDKIIEHITVYKNILTSIKQEYDAFIEAIKKGQRNAFYLHGKLKVLASEPTTLIYYRKRTIQLEDKIKVIERNSARIQNLILKIRNIKKVPSTEALMPRKKINPAKPLPGLTVKESLSLDALSRYLAQLEGRVRELKADMISKYIPLESKAGLEQELKHSLELRDKAEAVNEKLRLRITLVANAVSVWAKSDKSTSLQELLSQVMEKKEVFTTSSTDHFFFVFVSVLYYIVFSFLCPRFNELFSYGQYEAAAVYAANCPRGILRNEETMMKFKALGAVKGRILPLLRYFEALISSSAAVRHPLCAAMTLEAIKCALCEKQFNLVMHWVTQQRLTFCEAAGDVIYDYGEVEPFNQSKCLALAQIAYSQCGVHKKAALCLCKQGQICGAMDYIQQFKHLTLDDYLFLLKNCPSIELIHCLTQEWNEKPALLSIGATILSLIDIDHKEHGLQLLEEINMGEKNALEQVILNDTVCTLEGWKKIADTCAENKHEKLSQEILSILTSQEGVVQISPFDDDDDAKIMEHVFL</sequence>
<dbReference type="Pfam" id="PF13838">
    <property type="entry name" value="Clathrin_H_link"/>
    <property type="match status" value="1"/>
</dbReference>
<dbReference type="PANTHER" id="PTHR10292:SF11">
    <property type="entry name" value="CLATHRIN HEAVY CHAIN LINKER DOMAIN-CONTAINING PROTEIN 1"/>
    <property type="match status" value="1"/>
</dbReference>
<keyword evidence="5" id="KW-1185">Reference proteome</keyword>
<protein>
    <recommendedName>
        <fullName evidence="2">Clathrin heavy chain linker domain-containing protein 1</fullName>
    </recommendedName>
</protein>
<reference evidence="4" key="1">
    <citation type="submission" date="2025-08" db="UniProtKB">
        <authorList>
            <consortium name="Ensembl"/>
        </authorList>
    </citation>
    <scope>IDENTIFICATION</scope>
</reference>
<evidence type="ECO:0000259" key="3">
    <source>
        <dbReference type="Pfam" id="PF15739"/>
    </source>
</evidence>
<dbReference type="Ensembl" id="ENSCSRT00000016819.1">
    <property type="protein sequence ID" value="ENSCSRP00000016115.1"/>
    <property type="gene ID" value="ENSCSRG00000012093.1"/>
</dbReference>
<organism evidence="4 5">
    <name type="scientific">Chelydra serpentina</name>
    <name type="common">Snapping turtle</name>
    <name type="synonym">Testudo serpentina</name>
    <dbReference type="NCBI Taxonomy" id="8475"/>
    <lineage>
        <taxon>Eukaryota</taxon>
        <taxon>Metazoa</taxon>
        <taxon>Chordata</taxon>
        <taxon>Craniata</taxon>
        <taxon>Vertebrata</taxon>
        <taxon>Euteleostomi</taxon>
        <taxon>Archelosauria</taxon>
        <taxon>Testudinata</taxon>
        <taxon>Testudines</taxon>
        <taxon>Cryptodira</taxon>
        <taxon>Durocryptodira</taxon>
        <taxon>Americhelydia</taxon>
        <taxon>Chelydroidea</taxon>
        <taxon>Chelydridae</taxon>
        <taxon>Chelydra</taxon>
    </lineage>
</organism>
<dbReference type="InterPro" id="IPR016024">
    <property type="entry name" value="ARM-type_fold"/>
</dbReference>
<evidence type="ECO:0000256" key="1">
    <source>
        <dbReference type="ARBA" id="ARBA00023054"/>
    </source>
</evidence>
<reference evidence="4" key="2">
    <citation type="submission" date="2025-09" db="UniProtKB">
        <authorList>
            <consortium name="Ensembl"/>
        </authorList>
    </citation>
    <scope>IDENTIFICATION</scope>
</reference>
<proteinExistence type="predicted"/>
<dbReference type="PANTHER" id="PTHR10292">
    <property type="entry name" value="CLATHRIN HEAVY CHAIN RELATED"/>
    <property type="match status" value="1"/>
</dbReference>
<dbReference type="SUPFAM" id="SSF48371">
    <property type="entry name" value="ARM repeat"/>
    <property type="match status" value="1"/>
</dbReference>
<dbReference type="InterPro" id="IPR012331">
    <property type="entry name" value="Clathrin_H-chain_linker"/>
</dbReference>
<evidence type="ECO:0000313" key="4">
    <source>
        <dbReference type="Ensembl" id="ENSCSRP00000016115.1"/>
    </source>
</evidence>
<evidence type="ECO:0000313" key="5">
    <source>
        <dbReference type="Proteomes" id="UP000694403"/>
    </source>
</evidence>
<feature type="domain" description="Translin-associated factor X-interacting protein 1 N-terminal" evidence="3">
    <location>
        <begin position="30"/>
        <end position="143"/>
    </location>
</feature>
<dbReference type="InterPro" id="IPR017212">
    <property type="entry name" value="CLHC1"/>
</dbReference>
<dbReference type="InterPro" id="IPR032755">
    <property type="entry name" value="TSNAXIP1_N"/>
</dbReference>
<keyword evidence="1" id="KW-0175">Coiled coil</keyword>
<evidence type="ECO:0000256" key="2">
    <source>
        <dbReference type="PIRNR" id="PIRNR037469"/>
    </source>
</evidence>
<dbReference type="PIRSF" id="PIRSF037469">
    <property type="entry name" value="Clathrin_H-chain-rel"/>
    <property type="match status" value="1"/>
</dbReference>